<organism evidence="2 3">
    <name type="scientific">Dyadobacter sandarakinus</name>
    <dbReference type="NCBI Taxonomy" id="2747268"/>
    <lineage>
        <taxon>Bacteria</taxon>
        <taxon>Pseudomonadati</taxon>
        <taxon>Bacteroidota</taxon>
        <taxon>Cytophagia</taxon>
        <taxon>Cytophagales</taxon>
        <taxon>Spirosomataceae</taxon>
        <taxon>Dyadobacter</taxon>
    </lineage>
</organism>
<evidence type="ECO:0000313" key="3">
    <source>
        <dbReference type="Proteomes" id="UP000612680"/>
    </source>
</evidence>
<keyword evidence="1" id="KW-0472">Membrane</keyword>
<reference evidence="2 3" key="1">
    <citation type="submission" date="2020-06" db="EMBL/GenBank/DDBJ databases">
        <title>Dyadobacter sandarakinus sp. nov., isolated from the soil of the Arctic Yellow River Station.</title>
        <authorList>
            <person name="Zhang Y."/>
            <person name="Peng F."/>
        </authorList>
    </citation>
    <scope>NUCLEOTIDE SEQUENCE [LARGE SCALE GENOMIC DNA]</scope>
    <source>
        <strain evidence="2 3">Q3-56</strain>
    </source>
</reference>
<keyword evidence="1" id="KW-0812">Transmembrane</keyword>
<proteinExistence type="predicted"/>
<dbReference type="RefSeq" id="WP_204663825.1">
    <property type="nucleotide sequence ID" value="NZ_CP056775.1"/>
</dbReference>
<name>A0ABX7I5U7_9BACT</name>
<keyword evidence="1" id="KW-1133">Transmembrane helix</keyword>
<gene>
    <name evidence="2" type="ORF">HWI92_11430</name>
</gene>
<accession>A0ABX7I5U7</accession>
<feature type="transmembrane region" description="Helical" evidence="1">
    <location>
        <begin position="290"/>
        <end position="311"/>
    </location>
</feature>
<dbReference type="EMBL" id="CP056775">
    <property type="protein sequence ID" value="QRR01471.1"/>
    <property type="molecule type" value="Genomic_DNA"/>
</dbReference>
<sequence length="435" mass="50424">MLPITKYRVNTLLIILLSFVALTIATYINRFPTGDDGWFAEQSYWLYHQGIIRSEFFRGIAGWENGLLVSHKLFLAFGSMLISWFGYDLPILKISGFFFFLILIIELIAYIRQREKQNLCHYIVAILILVFSNRLLIKMSFENRPEMMVAAFGFGSFLLLNFKREQRTFVLLSGFLAGLSFLTHLNGVIYVIAGVLALWGRPIKISRMCFFLLGATLSGSMYLIDILSVDNGMSTWWFQFRNDPATQASFNFTQKLIQIVTYPRMFFQSPEQLSLSVLLVYFLWLRRKMLAMLPAFLSKYTVLLIASFWIVSKANAGMYLVLFIPLMLVSIYELYILSPITPNFKWMLALYFTIGIYGSGQLVYKNWKLGYLPNTYHEISKQLPKSSLGVVPLTFFYNDYNQFTRLLAHENYKLYCHKQNMSSDGFAKWAKANNP</sequence>
<feature type="transmembrane region" description="Helical" evidence="1">
    <location>
        <begin position="91"/>
        <end position="110"/>
    </location>
</feature>
<protein>
    <recommendedName>
        <fullName evidence="4">Dolichyl-phosphate-mannose-protein mannosyltransferase</fullName>
    </recommendedName>
</protein>
<evidence type="ECO:0000313" key="2">
    <source>
        <dbReference type="EMBL" id="QRR01471.1"/>
    </source>
</evidence>
<feature type="transmembrane region" description="Helical" evidence="1">
    <location>
        <begin position="205"/>
        <end position="224"/>
    </location>
</feature>
<dbReference type="Proteomes" id="UP000612680">
    <property type="component" value="Chromosome"/>
</dbReference>
<feature type="transmembrane region" description="Helical" evidence="1">
    <location>
        <begin position="169"/>
        <end position="199"/>
    </location>
</feature>
<evidence type="ECO:0000256" key="1">
    <source>
        <dbReference type="SAM" id="Phobius"/>
    </source>
</evidence>
<evidence type="ECO:0008006" key="4">
    <source>
        <dbReference type="Google" id="ProtNLM"/>
    </source>
</evidence>
<feature type="transmembrane region" description="Helical" evidence="1">
    <location>
        <begin position="122"/>
        <end position="141"/>
    </location>
</feature>
<feature type="transmembrane region" description="Helical" evidence="1">
    <location>
        <begin position="318"/>
        <end position="338"/>
    </location>
</feature>
<keyword evidence="3" id="KW-1185">Reference proteome</keyword>
<feature type="transmembrane region" description="Helical" evidence="1">
    <location>
        <begin position="344"/>
        <end position="364"/>
    </location>
</feature>
<feature type="transmembrane region" description="Helical" evidence="1">
    <location>
        <begin position="12"/>
        <end position="29"/>
    </location>
</feature>